<dbReference type="Pfam" id="PF21039">
    <property type="entry name" value="CEP104_ZnF"/>
    <property type="match status" value="1"/>
</dbReference>
<protein>
    <submittedName>
        <fullName evidence="3">TRAF-type domain-containing protein</fullName>
    </submittedName>
</protein>
<accession>A0A915DMK2</accession>
<sequence>MNVRLLVDPSKKDLESVDHSKICMYCGYFANEHLEEHCNQDCLMLTNCPTCQKVVEARHLRDHVLYDCKQKFQYKICNHCHQPIQGNIYDKHRTRTSAKKLKIIRMSEKPGQRCMTLYRKSFRNSASLEKLPR</sequence>
<dbReference type="GO" id="GO:0005929">
    <property type="term" value="C:cilium"/>
    <property type="evidence" value="ECO:0007669"/>
    <property type="project" value="TreeGrafter"/>
</dbReference>
<evidence type="ECO:0000259" key="1">
    <source>
        <dbReference type="Pfam" id="PF21039"/>
    </source>
</evidence>
<evidence type="ECO:0000313" key="2">
    <source>
        <dbReference type="Proteomes" id="UP000887574"/>
    </source>
</evidence>
<feature type="domain" description="Centrosomal protein CEP104 Zn finger" evidence="1">
    <location>
        <begin position="23"/>
        <end position="103"/>
    </location>
</feature>
<dbReference type="InterPro" id="IPR052607">
    <property type="entry name" value="CEP104-like"/>
</dbReference>
<reference evidence="3" key="1">
    <citation type="submission" date="2022-11" db="UniProtKB">
        <authorList>
            <consortium name="WormBaseParasite"/>
        </authorList>
    </citation>
    <scope>IDENTIFICATION</scope>
</reference>
<dbReference type="AlphaFoldDB" id="A0A915DMK2"/>
<proteinExistence type="predicted"/>
<dbReference type="Proteomes" id="UP000887574">
    <property type="component" value="Unplaced"/>
</dbReference>
<evidence type="ECO:0000313" key="3">
    <source>
        <dbReference type="WBParaSite" id="jg20957"/>
    </source>
</evidence>
<name>A0A915DMK2_9BILA</name>
<dbReference type="PANTHER" id="PTHR13371">
    <property type="entry name" value="GLYCINE-, GLUTAMATE-, THIENYLCYCLOHEXYLPIPERIDINE-BINDING PROTEIN"/>
    <property type="match status" value="1"/>
</dbReference>
<keyword evidence="2" id="KW-1185">Reference proteome</keyword>
<dbReference type="PANTHER" id="PTHR13371:SF11">
    <property type="entry name" value="PITH DOMAIN-CONTAINING PROTEIN"/>
    <property type="match status" value="1"/>
</dbReference>
<dbReference type="InterPro" id="IPR048738">
    <property type="entry name" value="CEP104_Znf"/>
</dbReference>
<dbReference type="WBParaSite" id="jg20957">
    <property type="protein sequence ID" value="jg20957"/>
    <property type="gene ID" value="jg20957"/>
</dbReference>
<organism evidence="2 3">
    <name type="scientific">Ditylenchus dipsaci</name>
    <dbReference type="NCBI Taxonomy" id="166011"/>
    <lineage>
        <taxon>Eukaryota</taxon>
        <taxon>Metazoa</taxon>
        <taxon>Ecdysozoa</taxon>
        <taxon>Nematoda</taxon>
        <taxon>Chromadorea</taxon>
        <taxon>Rhabditida</taxon>
        <taxon>Tylenchina</taxon>
        <taxon>Tylenchomorpha</taxon>
        <taxon>Sphaerularioidea</taxon>
        <taxon>Anguinidae</taxon>
        <taxon>Anguininae</taxon>
        <taxon>Ditylenchus</taxon>
    </lineage>
</organism>